<accession>A0AA38LX02</accession>
<dbReference type="AlphaFoldDB" id="A0AA38LX02"/>
<feature type="transmembrane region" description="Helical" evidence="2">
    <location>
        <begin position="665"/>
        <end position="682"/>
    </location>
</feature>
<evidence type="ECO:0000313" key="4">
    <source>
        <dbReference type="Proteomes" id="UP001164286"/>
    </source>
</evidence>
<feature type="compositionally biased region" description="Low complexity" evidence="1">
    <location>
        <begin position="196"/>
        <end position="206"/>
    </location>
</feature>
<evidence type="ECO:0000313" key="3">
    <source>
        <dbReference type="EMBL" id="KAI9637304.1"/>
    </source>
</evidence>
<evidence type="ECO:0000256" key="1">
    <source>
        <dbReference type="SAM" id="MobiDB-lite"/>
    </source>
</evidence>
<name>A0AA38LX02_9TREE</name>
<gene>
    <name evidence="3" type="ORF">MKK02DRAFT_43227</name>
</gene>
<comment type="caution">
    <text evidence="3">The sequence shown here is derived from an EMBL/GenBank/DDBJ whole genome shotgun (WGS) entry which is preliminary data.</text>
</comment>
<keyword evidence="2" id="KW-1133">Transmembrane helix</keyword>
<feature type="compositionally biased region" description="Low complexity" evidence="1">
    <location>
        <begin position="148"/>
        <end position="160"/>
    </location>
</feature>
<reference evidence="3" key="1">
    <citation type="journal article" date="2022" name="G3 (Bethesda)">
        <title>High quality genome of the basidiomycete yeast Dioszegia hungarica PDD-24b-2 isolated from cloud water.</title>
        <authorList>
            <person name="Jarrige D."/>
            <person name="Haridas S."/>
            <person name="Bleykasten-Grosshans C."/>
            <person name="Joly M."/>
            <person name="Nadalig T."/>
            <person name="Sancelme M."/>
            <person name="Vuilleumier S."/>
            <person name="Grigoriev I.V."/>
            <person name="Amato P."/>
            <person name="Bringel F."/>
        </authorList>
    </citation>
    <scope>NUCLEOTIDE SEQUENCE</scope>
    <source>
        <strain evidence="3">PDD-24b-2</strain>
    </source>
</reference>
<dbReference type="RefSeq" id="XP_052947081.1">
    <property type="nucleotide sequence ID" value="XM_053092330.1"/>
</dbReference>
<dbReference type="GeneID" id="77731535"/>
<organism evidence="3 4">
    <name type="scientific">Dioszegia hungarica</name>
    <dbReference type="NCBI Taxonomy" id="4972"/>
    <lineage>
        <taxon>Eukaryota</taxon>
        <taxon>Fungi</taxon>
        <taxon>Dikarya</taxon>
        <taxon>Basidiomycota</taxon>
        <taxon>Agaricomycotina</taxon>
        <taxon>Tremellomycetes</taxon>
        <taxon>Tremellales</taxon>
        <taxon>Bulleribasidiaceae</taxon>
        <taxon>Dioszegia</taxon>
    </lineage>
</organism>
<feature type="compositionally biased region" description="Polar residues" evidence="1">
    <location>
        <begin position="103"/>
        <end position="118"/>
    </location>
</feature>
<feature type="compositionally biased region" description="Polar residues" evidence="1">
    <location>
        <begin position="452"/>
        <end position="466"/>
    </location>
</feature>
<feature type="compositionally biased region" description="Low complexity" evidence="1">
    <location>
        <begin position="515"/>
        <end position="540"/>
    </location>
</feature>
<protein>
    <submittedName>
        <fullName evidence="3">Uncharacterized protein</fullName>
    </submittedName>
</protein>
<proteinExistence type="predicted"/>
<feature type="region of interest" description="Disordered" evidence="1">
    <location>
        <begin position="93"/>
        <end position="227"/>
    </location>
</feature>
<keyword evidence="4" id="KW-1185">Reference proteome</keyword>
<dbReference type="Proteomes" id="UP001164286">
    <property type="component" value="Unassembled WGS sequence"/>
</dbReference>
<feature type="region of interest" description="Disordered" evidence="1">
    <location>
        <begin position="1"/>
        <end position="70"/>
    </location>
</feature>
<feature type="region of interest" description="Disordered" evidence="1">
    <location>
        <begin position="420"/>
        <end position="472"/>
    </location>
</feature>
<feature type="compositionally biased region" description="Gly residues" evidence="1">
    <location>
        <begin position="216"/>
        <end position="227"/>
    </location>
</feature>
<feature type="region of interest" description="Disordered" evidence="1">
    <location>
        <begin position="512"/>
        <end position="641"/>
    </location>
</feature>
<evidence type="ECO:0000256" key="2">
    <source>
        <dbReference type="SAM" id="Phobius"/>
    </source>
</evidence>
<dbReference type="EMBL" id="JAKWFO010000004">
    <property type="protein sequence ID" value="KAI9637304.1"/>
    <property type="molecule type" value="Genomic_DNA"/>
</dbReference>
<sequence>MFATSSRAHRHARPNLSDSARQEAASPPPPGSDSCFGVRSLNGSVAWGAEIEGVPTPPSPLEAHGGEEDTLLGDIVHHRDTEVDPAVLDAGSEHPAEAAVTAPSGTSIPPSLPTSHTRATIRPSSAPAPIRVPSPAIFLLPEPSSAVHTPPQHSPSTTSPIDHSPSAISDYSTGVGGEGDGSAPPSPTSLPSYLASEMSMSMPSSPGLGYSTDPGSGSGSGSGEDAGLRMGMGGVLQALALERERARSGVSRKGTVGGGEGEAGSTDLVIPTLSLPSSSLHLSLRPYRGPVDGLKIALLGEGEEVKAFLRALEDKEELVQVGRQVGVVRGGKLEVVLLTGMSQEQITQRAIAGYSGLHGLLNPSAAEGDQGKLREMVARYADQEDWVHAALDIAGDAQTGLRSDSLDGLVDMLPRSAIPLSPMGPTESSPVTVPVQSPSHGMDDPTPMPHAESSSYFSHPITSAQPISPIPESPALPASISASVQALQSALDSPSALSASIDHFLAWRPAPSAPNLESSDSSLDNSSKGTGTGTSSSGAAGLDGGGQMEPTVGRAQGGEEWEAGLSRRVAKRRESGAGTKAVEKTASKRRRSKGARDGASALGGMRPMESIPLFPPTASSSRPSAEERSGRGLSSPEGGVGLGVRGMLEKTFRPLREGLRGWKRVLVVAAIMGVVGWGWWAGGR</sequence>
<feature type="compositionally biased region" description="Low complexity" evidence="1">
    <location>
        <begin position="425"/>
        <end position="439"/>
    </location>
</feature>
<keyword evidence="2" id="KW-0472">Membrane</keyword>
<keyword evidence="2" id="KW-0812">Transmembrane</keyword>